<sequence length="515" mass="58375">MIASRNRDVPTFFERVTGEGRAALGTPRSMRKVQRRQLQASYDAAQTTELNQKYWKNADLLDADSANDPGVRATLRSRSRYECLESNGFLRGMVQTLVNDTIGRGPRLQMKHKNLEFNAFVETKWRLWAKQIKLGRKLRTARTAKAVDGECFLQFHTNRKIRGPVQLDIANIEADQITNPLLANQENAIDGIEFDEWGNPTTYHRLKKHPGSAWGYDPTPEKISADEIIHLFRQDRPGQHRGIPEFTPSLPLGALLRDYTLATLAAARTSAKHTAVMETAAESVEGESFDETVEGFDTVDIDYDTLTALPHGWKMNAFKPEQPTTTYQMFRNAILAEMGRPANMPYNVAALDSAGHNYASGRLDYQAYDLGIRVERSEWDEECMDRIFEHFMDELWLSGLLDQFGVEPEDEIPHGWFWDARKHVDPSKESGAQGDKLENLTTTLADEYAEDGADYDEKLVQRAKELKRIKDLETEYGIKFPSRGGAPAPFAEDDEDVDAPPQRRSGKKREFARAA</sequence>
<dbReference type="GO" id="GO:0019068">
    <property type="term" value="P:virion assembly"/>
    <property type="evidence" value="ECO:0007669"/>
    <property type="project" value="InterPro"/>
</dbReference>
<evidence type="ECO:0000313" key="2">
    <source>
        <dbReference type="EMBL" id="QDT54642.1"/>
    </source>
</evidence>
<dbReference type="AlphaFoldDB" id="A0A517SER7"/>
<dbReference type="EMBL" id="CP036271">
    <property type="protein sequence ID" value="QDT54642.1"/>
    <property type="molecule type" value="Genomic_DNA"/>
</dbReference>
<proteinExistence type="predicted"/>
<protein>
    <submittedName>
        <fullName evidence="2">Phage portal protein, lambda family</fullName>
    </submittedName>
</protein>
<dbReference type="InterPro" id="IPR006429">
    <property type="entry name" value="Phage_lambda_portal"/>
</dbReference>
<dbReference type="Proteomes" id="UP000315700">
    <property type="component" value="Chromosome"/>
</dbReference>
<dbReference type="Pfam" id="PF05136">
    <property type="entry name" value="Phage_portal_2"/>
    <property type="match status" value="1"/>
</dbReference>
<keyword evidence="3" id="KW-1185">Reference proteome</keyword>
<name>A0A517SER7_9PLAN</name>
<reference evidence="2 3" key="1">
    <citation type="submission" date="2019-02" db="EMBL/GenBank/DDBJ databases">
        <title>Deep-cultivation of Planctomycetes and their phenomic and genomic characterization uncovers novel biology.</title>
        <authorList>
            <person name="Wiegand S."/>
            <person name="Jogler M."/>
            <person name="Boedeker C."/>
            <person name="Pinto D."/>
            <person name="Vollmers J."/>
            <person name="Rivas-Marin E."/>
            <person name="Kohn T."/>
            <person name="Peeters S.H."/>
            <person name="Heuer A."/>
            <person name="Rast P."/>
            <person name="Oberbeckmann S."/>
            <person name="Bunk B."/>
            <person name="Jeske O."/>
            <person name="Meyerdierks A."/>
            <person name="Storesund J.E."/>
            <person name="Kallscheuer N."/>
            <person name="Luecker S."/>
            <person name="Lage O.M."/>
            <person name="Pohl T."/>
            <person name="Merkel B.J."/>
            <person name="Hornburger P."/>
            <person name="Mueller R.-W."/>
            <person name="Bruemmer F."/>
            <person name="Labrenz M."/>
            <person name="Spormann A.M."/>
            <person name="Op den Camp H."/>
            <person name="Overmann J."/>
            <person name="Amann R."/>
            <person name="Jetten M.S.M."/>
            <person name="Mascher T."/>
            <person name="Medema M.H."/>
            <person name="Devos D.P."/>
            <person name="Kaster A.-K."/>
            <person name="Ovreas L."/>
            <person name="Rohde M."/>
            <person name="Galperin M.Y."/>
            <person name="Jogler C."/>
        </authorList>
    </citation>
    <scope>NUCLEOTIDE SEQUENCE [LARGE SCALE GENOMIC DNA]</scope>
    <source>
        <strain evidence="2 3">Pan44</strain>
    </source>
</reference>
<dbReference type="KEGG" id="ccos:Pan44_26770"/>
<evidence type="ECO:0000256" key="1">
    <source>
        <dbReference type="SAM" id="MobiDB-lite"/>
    </source>
</evidence>
<feature type="region of interest" description="Disordered" evidence="1">
    <location>
        <begin position="478"/>
        <end position="515"/>
    </location>
</feature>
<dbReference type="InParanoid" id="A0A517SER7"/>
<evidence type="ECO:0000313" key="3">
    <source>
        <dbReference type="Proteomes" id="UP000315700"/>
    </source>
</evidence>
<dbReference type="GO" id="GO:0005198">
    <property type="term" value="F:structural molecule activity"/>
    <property type="evidence" value="ECO:0007669"/>
    <property type="project" value="InterPro"/>
</dbReference>
<gene>
    <name evidence="2" type="ORF">Pan44_26770</name>
</gene>
<accession>A0A517SER7</accession>
<organism evidence="2 3">
    <name type="scientific">Caulifigura coniformis</name>
    <dbReference type="NCBI Taxonomy" id="2527983"/>
    <lineage>
        <taxon>Bacteria</taxon>
        <taxon>Pseudomonadati</taxon>
        <taxon>Planctomycetota</taxon>
        <taxon>Planctomycetia</taxon>
        <taxon>Planctomycetales</taxon>
        <taxon>Planctomycetaceae</taxon>
        <taxon>Caulifigura</taxon>
    </lineage>
</organism>